<dbReference type="InterPro" id="IPR011419">
    <property type="entry name" value="ATP12_ATP_synth-F1-assembly"/>
</dbReference>
<comment type="caution">
    <text evidence="4">The sequence shown here is derived from an EMBL/GenBank/DDBJ whole genome shotgun (WGS) entry which is preliminary data.</text>
</comment>
<dbReference type="EMBL" id="VFSV01000002">
    <property type="protein sequence ID" value="TRD23179.1"/>
    <property type="molecule type" value="Genomic_DNA"/>
</dbReference>
<dbReference type="PANTHER" id="PTHR21013:SF10">
    <property type="entry name" value="ATP SYNTHASE MITOCHONDRIAL F1 COMPLEX ASSEMBLY FACTOR 2"/>
    <property type="match status" value="1"/>
</dbReference>
<dbReference type="Pfam" id="PF07542">
    <property type="entry name" value="ATP12"/>
    <property type="match status" value="1"/>
</dbReference>
<evidence type="ECO:0000313" key="4">
    <source>
        <dbReference type="EMBL" id="TRD23179.1"/>
    </source>
</evidence>
<keyword evidence="3" id="KW-0143">Chaperone</keyword>
<evidence type="ECO:0000256" key="1">
    <source>
        <dbReference type="ARBA" id="ARBA00008231"/>
    </source>
</evidence>
<sequence>MAEWAARRFWKEATVEARGDGFAVLLDGRPIKTPAGAPLSLPTADLARAVADEWAAQQEVIDPNMMPLTRMANSAIDKVGAKRAEVIAMLTEYGDTDLLNYRATEPLELIARQSEAWDPILDWAAGQFGVRMKVTQGVMPVAQDPQALAMLAAPMHEMSDFGLTAFHDLVTLSGSLVLALALVGGARDATEIWDLSRLDERWQAELWGEDEEAAEQAELKKAAFLDAVAFWSLHRM</sequence>
<dbReference type="Proteomes" id="UP000318590">
    <property type="component" value="Unassembled WGS sequence"/>
</dbReference>
<proteinExistence type="inferred from homology"/>
<evidence type="ECO:0000256" key="3">
    <source>
        <dbReference type="ARBA" id="ARBA00023186"/>
    </source>
</evidence>
<organism evidence="4 5">
    <name type="scientific">Palleronia caenipelagi</name>
    <dbReference type="NCBI Taxonomy" id="2489174"/>
    <lineage>
        <taxon>Bacteria</taxon>
        <taxon>Pseudomonadati</taxon>
        <taxon>Pseudomonadota</taxon>
        <taxon>Alphaproteobacteria</taxon>
        <taxon>Rhodobacterales</taxon>
        <taxon>Roseobacteraceae</taxon>
        <taxon>Palleronia</taxon>
    </lineage>
</organism>
<dbReference type="OrthoDB" id="9797825at2"/>
<keyword evidence="5" id="KW-1185">Reference proteome</keyword>
<dbReference type="InterPro" id="IPR023335">
    <property type="entry name" value="ATP12_ortho_dom_sf"/>
</dbReference>
<dbReference type="Gene3D" id="1.10.3580.10">
    <property type="entry name" value="ATP12 ATPase"/>
    <property type="match status" value="1"/>
</dbReference>
<gene>
    <name evidence="4" type="ORF">FEV53_01070</name>
</gene>
<dbReference type="Gene3D" id="3.30.2180.10">
    <property type="entry name" value="ATP12-like"/>
    <property type="match status" value="1"/>
</dbReference>
<keyword evidence="2" id="KW-0809">Transit peptide</keyword>
<evidence type="ECO:0000256" key="2">
    <source>
        <dbReference type="ARBA" id="ARBA00022946"/>
    </source>
</evidence>
<dbReference type="AlphaFoldDB" id="A0A547Q9W4"/>
<name>A0A547Q9W4_9RHOB</name>
<protein>
    <submittedName>
        <fullName evidence="4">ATPase</fullName>
    </submittedName>
</protein>
<dbReference type="GO" id="GO:0043461">
    <property type="term" value="P:proton-transporting ATP synthase complex assembly"/>
    <property type="evidence" value="ECO:0007669"/>
    <property type="project" value="InterPro"/>
</dbReference>
<dbReference type="InterPro" id="IPR042272">
    <property type="entry name" value="ATP12_ATP_synth-F1-assembly_N"/>
</dbReference>
<dbReference type="SUPFAM" id="SSF160909">
    <property type="entry name" value="ATP12-like"/>
    <property type="match status" value="1"/>
</dbReference>
<evidence type="ECO:0000313" key="5">
    <source>
        <dbReference type="Proteomes" id="UP000318590"/>
    </source>
</evidence>
<accession>A0A547Q9W4</accession>
<reference evidence="4 5" key="1">
    <citation type="submission" date="2019-06" db="EMBL/GenBank/DDBJ databases">
        <title>Paenimaribius caenipelagi gen. nov., sp. nov., isolated from a tidal flat.</title>
        <authorList>
            <person name="Yoon J.-H."/>
        </authorList>
    </citation>
    <scope>NUCLEOTIDE SEQUENCE [LARGE SCALE GENOMIC DNA]</scope>
    <source>
        <strain evidence="4 5">JBTF-M29</strain>
    </source>
</reference>
<dbReference type="PANTHER" id="PTHR21013">
    <property type="entry name" value="ATP SYNTHASE MITOCHONDRIAL F1 COMPLEX ASSEMBLY FACTOR 2/ATP12 PROTEIN, MITOCHONDRIAL PRECURSOR"/>
    <property type="match status" value="1"/>
</dbReference>
<comment type="similarity">
    <text evidence="1">Belongs to the ATP12 family.</text>
</comment>
<dbReference type="RefSeq" id="WP_142832969.1">
    <property type="nucleotide sequence ID" value="NZ_VFSV01000002.1"/>
</dbReference>